<keyword evidence="3" id="KW-1185">Reference proteome</keyword>
<evidence type="ECO:0000313" key="3">
    <source>
        <dbReference type="Proteomes" id="UP001551675"/>
    </source>
</evidence>
<reference evidence="2 3" key="1">
    <citation type="submission" date="2024-06" db="EMBL/GenBank/DDBJ databases">
        <title>The Natural Products Discovery Center: Release of the First 8490 Sequenced Strains for Exploring Actinobacteria Biosynthetic Diversity.</title>
        <authorList>
            <person name="Kalkreuter E."/>
            <person name="Kautsar S.A."/>
            <person name="Yang D."/>
            <person name="Bader C.D."/>
            <person name="Teijaro C.N."/>
            <person name="Fluegel L."/>
            <person name="Davis C.M."/>
            <person name="Simpson J.R."/>
            <person name="Lauterbach L."/>
            <person name="Steele A.D."/>
            <person name="Gui C."/>
            <person name="Meng S."/>
            <person name="Li G."/>
            <person name="Viehrig K."/>
            <person name="Ye F."/>
            <person name="Su P."/>
            <person name="Kiefer A.F."/>
            <person name="Nichols A."/>
            <person name="Cepeda A.J."/>
            <person name="Yan W."/>
            <person name="Fan B."/>
            <person name="Jiang Y."/>
            <person name="Adhikari A."/>
            <person name="Zheng C.-J."/>
            <person name="Schuster L."/>
            <person name="Cowan T.M."/>
            <person name="Smanski M.J."/>
            <person name="Chevrette M.G."/>
            <person name="De Carvalho L.P.S."/>
            <person name="Shen B."/>
        </authorList>
    </citation>
    <scope>NUCLEOTIDE SEQUENCE [LARGE SCALE GENOMIC DNA]</scope>
    <source>
        <strain evidence="2 3">NPDC050100</strain>
    </source>
</reference>
<proteinExistence type="predicted"/>
<gene>
    <name evidence="2" type="ORF">AB0I59_07555</name>
</gene>
<dbReference type="InterPro" id="IPR041657">
    <property type="entry name" value="HTH_17"/>
</dbReference>
<dbReference type="EMBL" id="JBFALK010000003">
    <property type="protein sequence ID" value="MEV0968474.1"/>
    <property type="molecule type" value="Genomic_DNA"/>
</dbReference>
<dbReference type="Pfam" id="PF12728">
    <property type="entry name" value="HTH_17"/>
    <property type="match status" value="1"/>
</dbReference>
<dbReference type="Proteomes" id="UP001551675">
    <property type="component" value="Unassembled WGS sequence"/>
</dbReference>
<dbReference type="NCBIfam" id="TIGR01764">
    <property type="entry name" value="excise"/>
    <property type="match status" value="1"/>
</dbReference>
<organism evidence="2 3">
    <name type="scientific">Microtetraspora glauca</name>
    <dbReference type="NCBI Taxonomy" id="1996"/>
    <lineage>
        <taxon>Bacteria</taxon>
        <taxon>Bacillati</taxon>
        <taxon>Actinomycetota</taxon>
        <taxon>Actinomycetes</taxon>
        <taxon>Streptosporangiales</taxon>
        <taxon>Streptosporangiaceae</taxon>
        <taxon>Microtetraspora</taxon>
    </lineage>
</organism>
<evidence type="ECO:0000259" key="1">
    <source>
        <dbReference type="Pfam" id="PF12728"/>
    </source>
</evidence>
<sequence>MPKPKPKEPSDTALLTIPETATELRVGDNTVYRMIARGDLTAVDISAPGARKSKTRVPRESIHAYLKRLTPAASTR</sequence>
<protein>
    <submittedName>
        <fullName evidence="2">Helix-turn-helix domain-containing protein</fullName>
    </submittedName>
</protein>
<feature type="domain" description="Helix-turn-helix" evidence="1">
    <location>
        <begin position="14"/>
        <end position="68"/>
    </location>
</feature>
<dbReference type="RefSeq" id="WP_358131152.1">
    <property type="nucleotide sequence ID" value="NZ_JBFALK010000003.1"/>
</dbReference>
<comment type="caution">
    <text evidence="2">The sequence shown here is derived from an EMBL/GenBank/DDBJ whole genome shotgun (WGS) entry which is preliminary data.</text>
</comment>
<evidence type="ECO:0000313" key="2">
    <source>
        <dbReference type="EMBL" id="MEV0968474.1"/>
    </source>
</evidence>
<dbReference type="InterPro" id="IPR010093">
    <property type="entry name" value="SinI_DNA-bd"/>
</dbReference>
<name>A0ABV3GA74_MICGL</name>
<accession>A0ABV3GA74</accession>